<evidence type="ECO:0000313" key="1">
    <source>
        <dbReference type="EMBL" id="GAG06178.1"/>
    </source>
</evidence>
<name>X0V0X7_9ZZZZ</name>
<organism evidence="1">
    <name type="scientific">marine sediment metagenome</name>
    <dbReference type="NCBI Taxonomy" id="412755"/>
    <lineage>
        <taxon>unclassified sequences</taxon>
        <taxon>metagenomes</taxon>
        <taxon>ecological metagenomes</taxon>
    </lineage>
</organism>
<protein>
    <submittedName>
        <fullName evidence="1">Uncharacterized protein</fullName>
    </submittedName>
</protein>
<reference evidence="1" key="1">
    <citation type="journal article" date="2014" name="Front. Microbiol.">
        <title>High frequency of phylogenetically diverse reductive dehalogenase-homologous genes in deep subseafloor sedimentary metagenomes.</title>
        <authorList>
            <person name="Kawai M."/>
            <person name="Futagami T."/>
            <person name="Toyoda A."/>
            <person name="Takaki Y."/>
            <person name="Nishi S."/>
            <person name="Hori S."/>
            <person name="Arai W."/>
            <person name="Tsubouchi T."/>
            <person name="Morono Y."/>
            <person name="Uchiyama I."/>
            <person name="Ito T."/>
            <person name="Fujiyama A."/>
            <person name="Inagaki F."/>
            <person name="Takami H."/>
        </authorList>
    </citation>
    <scope>NUCLEOTIDE SEQUENCE</scope>
    <source>
        <strain evidence="1">Expedition CK06-06</strain>
    </source>
</reference>
<sequence>MNPIRIVGSQIMVDGTPTVFRGRLSAKFIPWLAKGQHERAHEWIEHNQKLGINLLKIHGEGEMPAGVLADPPHWKPWPIRQMLNGNRVEYDQIKRTPLVDMYRISHETGMAFEYVIDATLKDIVGMPSGMIGHAISRTLDHCRDIAGTWPQAKIIFNFHDAYNRGVVAINEGKGALGLQAGRTRRWVRMVGDDKQTQFSFKQPGQEWQPEQYPDAAI</sequence>
<feature type="non-terminal residue" evidence="1">
    <location>
        <position position="217"/>
    </location>
</feature>
<accession>X0V0X7</accession>
<comment type="caution">
    <text evidence="1">The sequence shown here is derived from an EMBL/GenBank/DDBJ whole genome shotgun (WGS) entry which is preliminary data.</text>
</comment>
<proteinExistence type="predicted"/>
<gene>
    <name evidence="1" type="ORF">S01H1_44284</name>
</gene>
<dbReference type="EMBL" id="BARS01028244">
    <property type="protein sequence ID" value="GAG06178.1"/>
    <property type="molecule type" value="Genomic_DNA"/>
</dbReference>
<dbReference type="AlphaFoldDB" id="X0V0X7"/>